<dbReference type="PATRIC" id="fig|1121326.3.peg.3759"/>
<keyword evidence="7" id="KW-1185">Reference proteome</keyword>
<evidence type="ECO:0000256" key="5">
    <source>
        <dbReference type="SAM" id="SignalP"/>
    </source>
</evidence>
<dbReference type="PANTHER" id="PTHR42953:SF3">
    <property type="entry name" value="HIGH-AFFINITY ZINC UPTAKE SYSTEM PROTEIN ZNUA"/>
    <property type="match status" value="1"/>
</dbReference>
<dbReference type="GO" id="GO:0030001">
    <property type="term" value="P:metal ion transport"/>
    <property type="evidence" value="ECO:0007669"/>
    <property type="project" value="InterPro"/>
</dbReference>
<dbReference type="Proteomes" id="UP000076603">
    <property type="component" value="Unassembled WGS sequence"/>
</dbReference>
<dbReference type="InterPro" id="IPR006129">
    <property type="entry name" value="AdhesinB"/>
</dbReference>
<evidence type="ECO:0000256" key="1">
    <source>
        <dbReference type="ARBA" id="ARBA00011028"/>
    </source>
</evidence>
<keyword evidence="2 4" id="KW-0813">Transport</keyword>
<evidence type="ECO:0000256" key="3">
    <source>
        <dbReference type="ARBA" id="ARBA00022729"/>
    </source>
</evidence>
<dbReference type="GO" id="GO:0046872">
    <property type="term" value="F:metal ion binding"/>
    <property type="evidence" value="ECO:0007669"/>
    <property type="project" value="InterPro"/>
</dbReference>
<dbReference type="PROSITE" id="PS51257">
    <property type="entry name" value="PROKAR_LIPOPROTEIN"/>
    <property type="match status" value="1"/>
</dbReference>
<dbReference type="AlphaFoldDB" id="A0A162S5L0"/>
<evidence type="ECO:0000313" key="7">
    <source>
        <dbReference type="Proteomes" id="UP000076603"/>
    </source>
</evidence>
<dbReference type="InterPro" id="IPR050492">
    <property type="entry name" value="Bact_metal-bind_prot9"/>
</dbReference>
<dbReference type="Gene3D" id="3.40.50.1980">
    <property type="entry name" value="Nitrogenase molybdenum iron protein domain"/>
    <property type="match status" value="2"/>
</dbReference>
<evidence type="ECO:0000256" key="4">
    <source>
        <dbReference type="RuleBase" id="RU003512"/>
    </source>
</evidence>
<feature type="signal peptide" evidence="5">
    <location>
        <begin position="1"/>
        <end position="22"/>
    </location>
</feature>
<dbReference type="InterPro" id="IPR006127">
    <property type="entry name" value="ZnuA-like"/>
</dbReference>
<dbReference type="PANTHER" id="PTHR42953">
    <property type="entry name" value="HIGH-AFFINITY ZINC UPTAKE SYSTEM PROTEIN ZNUA-RELATED"/>
    <property type="match status" value="1"/>
</dbReference>
<gene>
    <name evidence="6" type="primary">znuA_2</name>
    <name evidence="6" type="ORF">CLMAG_37150</name>
</gene>
<accession>A0A162S5L0</accession>
<dbReference type="EMBL" id="LWAE01000004">
    <property type="protein sequence ID" value="KZL90804.1"/>
    <property type="molecule type" value="Genomic_DNA"/>
</dbReference>
<evidence type="ECO:0000256" key="2">
    <source>
        <dbReference type="ARBA" id="ARBA00022448"/>
    </source>
</evidence>
<dbReference type="GO" id="GO:0007155">
    <property type="term" value="P:cell adhesion"/>
    <property type="evidence" value="ECO:0007669"/>
    <property type="project" value="InterPro"/>
</dbReference>
<evidence type="ECO:0000313" key="6">
    <source>
        <dbReference type="EMBL" id="KZL90804.1"/>
    </source>
</evidence>
<dbReference type="Pfam" id="PF01297">
    <property type="entry name" value="ZnuA"/>
    <property type="match status" value="1"/>
</dbReference>
<organism evidence="6 7">
    <name type="scientific">Clostridium magnum DSM 2767</name>
    <dbReference type="NCBI Taxonomy" id="1121326"/>
    <lineage>
        <taxon>Bacteria</taxon>
        <taxon>Bacillati</taxon>
        <taxon>Bacillota</taxon>
        <taxon>Clostridia</taxon>
        <taxon>Eubacteriales</taxon>
        <taxon>Clostridiaceae</taxon>
        <taxon>Clostridium</taxon>
    </lineage>
</organism>
<comment type="caution">
    <text evidence="6">The sequence shown here is derived from an EMBL/GenBank/DDBJ whole genome shotgun (WGS) entry which is preliminary data.</text>
</comment>
<dbReference type="PRINTS" id="PR00690">
    <property type="entry name" value="ADHESNFAMILY"/>
</dbReference>
<dbReference type="RefSeq" id="WP_066625603.1">
    <property type="nucleotide sequence ID" value="NZ_FQXL01000013.1"/>
</dbReference>
<dbReference type="CDD" id="cd01017">
    <property type="entry name" value="AdcA"/>
    <property type="match status" value="1"/>
</dbReference>
<reference evidence="6 7" key="1">
    <citation type="submission" date="2016-04" db="EMBL/GenBank/DDBJ databases">
        <title>Genome sequence of Clostridium magnum DSM 2767.</title>
        <authorList>
            <person name="Poehlein A."/>
            <person name="Uhlig R."/>
            <person name="Fischer R."/>
            <person name="Bahl H."/>
            <person name="Daniel R."/>
        </authorList>
    </citation>
    <scope>NUCLEOTIDE SEQUENCE [LARGE SCALE GENOMIC DNA]</scope>
    <source>
        <strain evidence="6 7">DSM 2767</strain>
    </source>
</reference>
<dbReference type="STRING" id="1121326.CLMAG_37150"/>
<dbReference type="PRINTS" id="PR00691">
    <property type="entry name" value="ADHESINB"/>
</dbReference>
<dbReference type="OrthoDB" id="9810636at2"/>
<proteinExistence type="inferred from homology"/>
<protein>
    <submittedName>
        <fullName evidence="6">High-affinity zinc uptake system binding-protein ZnuA</fullName>
    </submittedName>
</protein>
<sequence length="309" mass="34674">MFRKVILSLISIILLMTLVACGDKNVGVSVNENNSSDNNGKIKVVASFNAMTQFIKAVGKDKVDVQTMIPSGTEPHDFEPKPKDLENISKAQIFVYNGLGMENWVDKTIKAADNKNLIVVEASRGGNPIKNSDEDAVKEHGQYDPHMWISLSGAKIEAKNIKDALVKVDPSNKDYYEKNYNEFASKLDVILNDYKTKFDQTSSKNFITGHAAFAYFCRDFGLQQNSVENVFAEGEPTAKRLEELVDYCKKNDVKTVFMEEMASPKVSETLAKEVDAKVEKIYTAESEEDGKDYIESMKENLDKVYESLK</sequence>
<name>A0A162S5L0_9CLOT</name>
<dbReference type="SUPFAM" id="SSF53807">
    <property type="entry name" value="Helical backbone' metal receptor"/>
    <property type="match status" value="1"/>
</dbReference>
<keyword evidence="3 5" id="KW-0732">Signal</keyword>
<feature type="chain" id="PRO_5030022319" evidence="5">
    <location>
        <begin position="23"/>
        <end position="309"/>
    </location>
</feature>
<comment type="similarity">
    <text evidence="1 4">Belongs to the bacterial solute-binding protein 9 family.</text>
</comment>
<dbReference type="InterPro" id="IPR006128">
    <property type="entry name" value="Lipoprotein_PsaA-like"/>
</dbReference>